<protein>
    <recommendedName>
        <fullName evidence="2">DUF6534 domain-containing protein</fullName>
    </recommendedName>
</protein>
<dbReference type="InterPro" id="IPR045339">
    <property type="entry name" value="DUF6534"/>
</dbReference>
<evidence type="ECO:0000313" key="3">
    <source>
        <dbReference type="EMBL" id="KJA22863.1"/>
    </source>
</evidence>
<dbReference type="OMA" id="RETSIKM"/>
<keyword evidence="4" id="KW-1185">Reference proteome</keyword>
<feature type="transmembrane region" description="Helical" evidence="1">
    <location>
        <begin position="24"/>
        <end position="49"/>
    </location>
</feature>
<reference evidence="4" key="1">
    <citation type="submission" date="2014-04" db="EMBL/GenBank/DDBJ databases">
        <title>Evolutionary Origins and Diversification of the Mycorrhizal Mutualists.</title>
        <authorList>
            <consortium name="DOE Joint Genome Institute"/>
            <consortium name="Mycorrhizal Genomics Consortium"/>
            <person name="Kohler A."/>
            <person name="Kuo A."/>
            <person name="Nagy L.G."/>
            <person name="Floudas D."/>
            <person name="Copeland A."/>
            <person name="Barry K.W."/>
            <person name="Cichocki N."/>
            <person name="Veneault-Fourrey C."/>
            <person name="LaButti K."/>
            <person name="Lindquist E.A."/>
            <person name="Lipzen A."/>
            <person name="Lundell T."/>
            <person name="Morin E."/>
            <person name="Murat C."/>
            <person name="Riley R."/>
            <person name="Ohm R."/>
            <person name="Sun H."/>
            <person name="Tunlid A."/>
            <person name="Henrissat B."/>
            <person name="Grigoriev I.V."/>
            <person name="Hibbett D.S."/>
            <person name="Martin F."/>
        </authorList>
    </citation>
    <scope>NUCLEOTIDE SEQUENCE [LARGE SCALE GENOMIC DNA]</scope>
    <source>
        <strain evidence="4">FD-334 SS-4</strain>
    </source>
</reference>
<accession>A0A0D2MGU3</accession>
<evidence type="ECO:0000256" key="1">
    <source>
        <dbReference type="SAM" id="Phobius"/>
    </source>
</evidence>
<evidence type="ECO:0000313" key="4">
    <source>
        <dbReference type="Proteomes" id="UP000054270"/>
    </source>
</evidence>
<feature type="transmembrane region" description="Helical" evidence="1">
    <location>
        <begin position="188"/>
        <end position="214"/>
    </location>
</feature>
<feature type="domain" description="DUF6534" evidence="2">
    <location>
        <begin position="160"/>
        <end position="225"/>
    </location>
</feature>
<dbReference type="Pfam" id="PF20152">
    <property type="entry name" value="DUF6534"/>
    <property type="match status" value="1"/>
</dbReference>
<organism evidence="3 4">
    <name type="scientific">Hypholoma sublateritium (strain FD-334 SS-4)</name>
    <dbReference type="NCBI Taxonomy" id="945553"/>
    <lineage>
        <taxon>Eukaryota</taxon>
        <taxon>Fungi</taxon>
        <taxon>Dikarya</taxon>
        <taxon>Basidiomycota</taxon>
        <taxon>Agaricomycotina</taxon>
        <taxon>Agaricomycetes</taxon>
        <taxon>Agaricomycetidae</taxon>
        <taxon>Agaricales</taxon>
        <taxon>Agaricineae</taxon>
        <taxon>Strophariaceae</taxon>
        <taxon>Hypholoma</taxon>
    </lineage>
</organism>
<keyword evidence="1" id="KW-1133">Transmembrane helix</keyword>
<dbReference type="PANTHER" id="PTHR40465">
    <property type="entry name" value="CHROMOSOME 1, WHOLE GENOME SHOTGUN SEQUENCE"/>
    <property type="match status" value="1"/>
</dbReference>
<dbReference type="OrthoDB" id="3161836at2759"/>
<keyword evidence="1" id="KW-0812">Transmembrane</keyword>
<gene>
    <name evidence="3" type="ORF">HYPSUDRAFT_201929</name>
</gene>
<evidence type="ECO:0000259" key="2">
    <source>
        <dbReference type="Pfam" id="PF20152"/>
    </source>
</evidence>
<sequence length="284" mass="30455">MSSMSNATAPIVENPIIVDLSTTYGGVLVGISLSSIIYGISCLQTFIYSMHCDTDSKYMKLLIAVLWLADTANQLTLIIGAWPVLIRQYGRIAGLSVIQPPLLVRNFCRALYTVIHSNGAQFPSAPRLGIVYLVKGIGKPLAVLGAPTEINVGTVLRASAVAIDVFLAGGMMYLLKRTSPHFTGSKKIIQRLLIITVGSGTLTAICAAFIVMLVRATLLVNLNSRNYVKNGGNYAESGSDVHNTSTLVIRGISRSQSSDVFVQVDRETSIKMDELDSFGSAPKA</sequence>
<dbReference type="PANTHER" id="PTHR40465:SF1">
    <property type="entry name" value="DUF6534 DOMAIN-CONTAINING PROTEIN"/>
    <property type="match status" value="1"/>
</dbReference>
<dbReference type="Proteomes" id="UP000054270">
    <property type="component" value="Unassembled WGS sequence"/>
</dbReference>
<dbReference type="STRING" id="945553.A0A0D2MGU3"/>
<dbReference type="AlphaFoldDB" id="A0A0D2MGU3"/>
<feature type="transmembrane region" description="Helical" evidence="1">
    <location>
        <begin position="61"/>
        <end position="85"/>
    </location>
</feature>
<name>A0A0D2MGU3_HYPSF</name>
<keyword evidence="1" id="KW-0472">Membrane</keyword>
<dbReference type="EMBL" id="KN817547">
    <property type="protein sequence ID" value="KJA22863.1"/>
    <property type="molecule type" value="Genomic_DNA"/>
</dbReference>
<proteinExistence type="predicted"/>